<comment type="caution">
    <text evidence="3">The sequence shown here is derived from an EMBL/GenBank/DDBJ whole genome shotgun (WGS) entry which is preliminary data.</text>
</comment>
<feature type="signal peptide" evidence="1">
    <location>
        <begin position="1"/>
        <end position="21"/>
    </location>
</feature>
<dbReference type="EMBL" id="JAKLTR010000011">
    <property type="protein sequence ID" value="MCG2615967.1"/>
    <property type="molecule type" value="Genomic_DNA"/>
</dbReference>
<dbReference type="RefSeq" id="WP_237874505.1">
    <property type="nucleotide sequence ID" value="NZ_JAKLTR010000011.1"/>
</dbReference>
<dbReference type="CDD" id="cd00161">
    <property type="entry name" value="beta-trefoil_Ricin-like"/>
    <property type="match status" value="1"/>
</dbReference>
<evidence type="ECO:0000313" key="4">
    <source>
        <dbReference type="Proteomes" id="UP001165367"/>
    </source>
</evidence>
<dbReference type="Gene3D" id="2.80.10.50">
    <property type="match status" value="1"/>
</dbReference>
<feature type="chain" id="PRO_5045483597" evidence="1">
    <location>
        <begin position="22"/>
        <end position="198"/>
    </location>
</feature>
<keyword evidence="1" id="KW-0732">Signal</keyword>
<organism evidence="3 4">
    <name type="scientific">Terrimonas ginsenosidimutans</name>
    <dbReference type="NCBI Taxonomy" id="2908004"/>
    <lineage>
        <taxon>Bacteria</taxon>
        <taxon>Pseudomonadati</taxon>
        <taxon>Bacteroidota</taxon>
        <taxon>Chitinophagia</taxon>
        <taxon>Chitinophagales</taxon>
        <taxon>Chitinophagaceae</taxon>
        <taxon>Terrimonas</taxon>
    </lineage>
</organism>
<proteinExistence type="predicted"/>
<keyword evidence="4" id="KW-1185">Reference proteome</keyword>
<reference evidence="3" key="1">
    <citation type="submission" date="2022-01" db="EMBL/GenBank/DDBJ databases">
        <authorList>
            <person name="Jo J.-H."/>
            <person name="Im W.-T."/>
        </authorList>
    </citation>
    <scope>NUCLEOTIDE SEQUENCE</scope>
    <source>
        <strain evidence="3">NA20</strain>
    </source>
</reference>
<evidence type="ECO:0000313" key="3">
    <source>
        <dbReference type="EMBL" id="MCG2615967.1"/>
    </source>
</evidence>
<dbReference type="Pfam" id="PF14200">
    <property type="entry name" value="RicinB_lectin_2"/>
    <property type="match status" value="1"/>
</dbReference>
<gene>
    <name evidence="3" type="ORF">LZZ85_16845</name>
</gene>
<protein>
    <submittedName>
        <fullName evidence="3">RICIN domain-containing protein</fullName>
    </submittedName>
</protein>
<dbReference type="Proteomes" id="UP001165367">
    <property type="component" value="Unassembled WGS sequence"/>
</dbReference>
<evidence type="ECO:0000256" key="1">
    <source>
        <dbReference type="SAM" id="SignalP"/>
    </source>
</evidence>
<accession>A0ABS9KUE5</accession>
<evidence type="ECO:0000259" key="2">
    <source>
        <dbReference type="Pfam" id="PF14200"/>
    </source>
</evidence>
<sequence>MKSIHLIAFVCMIFNCGYVFAQTNAASLPKDGWYKIRIIPNGTYLTVENVSRENGANLIQAGYADQRNQQFYVRRFIDGTFTIEAAHSNRFVCASRAIEGERVVQGDSPDITGKWRMKYSGECSPGIVITYGSTSIPMNMIGQGPNLLIKSPEYHDGATDCVYKFMFEPIPTPMISNGTEKTQTQKMPGGVILKKTKN</sequence>
<name>A0ABS9KUE5_9BACT</name>
<feature type="domain" description="Ricin B lectin" evidence="2">
    <location>
        <begin position="30"/>
        <end position="92"/>
    </location>
</feature>
<dbReference type="SUPFAM" id="SSF50370">
    <property type="entry name" value="Ricin B-like lectins"/>
    <property type="match status" value="1"/>
</dbReference>
<dbReference type="InterPro" id="IPR000772">
    <property type="entry name" value="Ricin_B_lectin"/>
</dbReference>
<dbReference type="InterPro" id="IPR035992">
    <property type="entry name" value="Ricin_B-like_lectins"/>
</dbReference>